<dbReference type="AlphaFoldDB" id="A0A413CY26"/>
<organism evidence="3 4">
    <name type="scientific">Holdemanella biformis</name>
    <dbReference type="NCBI Taxonomy" id="1735"/>
    <lineage>
        <taxon>Bacteria</taxon>
        <taxon>Bacillati</taxon>
        <taxon>Bacillota</taxon>
        <taxon>Erysipelotrichia</taxon>
        <taxon>Erysipelotrichales</taxon>
        <taxon>Erysipelotrichaceae</taxon>
        <taxon>Holdemanella</taxon>
    </lineage>
</organism>
<proteinExistence type="predicted"/>
<name>A0A413CY26_9FIRM</name>
<evidence type="ECO:0000259" key="2">
    <source>
        <dbReference type="Pfam" id="PF13439"/>
    </source>
</evidence>
<dbReference type="InterPro" id="IPR050194">
    <property type="entry name" value="Glycosyltransferase_grp1"/>
</dbReference>
<feature type="domain" description="Glycosyl transferase family 1" evidence="1">
    <location>
        <begin position="226"/>
        <end position="378"/>
    </location>
</feature>
<evidence type="ECO:0000313" key="3">
    <source>
        <dbReference type="EMBL" id="RGW76405.1"/>
    </source>
</evidence>
<dbReference type="Gene3D" id="3.40.50.2000">
    <property type="entry name" value="Glycogen Phosphorylase B"/>
    <property type="match status" value="2"/>
</dbReference>
<accession>A0A413CY26</accession>
<evidence type="ECO:0000313" key="4">
    <source>
        <dbReference type="Proteomes" id="UP000284651"/>
    </source>
</evidence>
<dbReference type="Pfam" id="PF13439">
    <property type="entry name" value="Glyco_transf_4"/>
    <property type="match status" value="1"/>
</dbReference>
<dbReference type="RefSeq" id="WP_118356761.1">
    <property type="nucleotide sequence ID" value="NZ_QSAT01000004.1"/>
</dbReference>
<dbReference type="Proteomes" id="UP000284651">
    <property type="component" value="Unassembled WGS sequence"/>
</dbReference>
<gene>
    <name evidence="3" type="ORF">DWV56_02335</name>
</gene>
<dbReference type="InterPro" id="IPR001296">
    <property type="entry name" value="Glyco_trans_1"/>
</dbReference>
<dbReference type="PANTHER" id="PTHR45947:SF3">
    <property type="entry name" value="SULFOQUINOVOSYL TRANSFERASE SQD2"/>
    <property type="match status" value="1"/>
</dbReference>
<dbReference type="GO" id="GO:0016758">
    <property type="term" value="F:hexosyltransferase activity"/>
    <property type="evidence" value="ECO:0007669"/>
    <property type="project" value="TreeGrafter"/>
</dbReference>
<dbReference type="CDD" id="cd03794">
    <property type="entry name" value="GT4_WbuB-like"/>
    <property type="match status" value="1"/>
</dbReference>
<dbReference type="InterPro" id="IPR028098">
    <property type="entry name" value="Glyco_trans_4-like_N"/>
</dbReference>
<dbReference type="Pfam" id="PF00534">
    <property type="entry name" value="Glycos_transf_1"/>
    <property type="match status" value="1"/>
</dbReference>
<sequence>MNILFLDAYYEPEIIAYTHLEKDLIEGLISDGHKIKIICPTPTRGISQEVRQKYKNIKYEEKYNGSVVVNRFMAPSEGKNPIIRAIRYFWCNWYTYKMAIKYTDVDIIFSNSTPPTQGVLSALVAKKLSKKKGIKVPFIYNLQDIFPDSLVNSNLTYEGSILWKIGRKLEDYTYNHADKIILISKGFKRNIMEKGVTEDKIEIISNWIDLDSVHPIDRNKNCLITEFGIDPNKFIVVYAGNFGAAQGADIVIKAAKELQEYKDIQFVIFGGGPYFENAKNESKDLKNVFIHELMPQNRISEVYSLGNVALITCKKGTGKAGMPSKLWSIMACNTPIIASFDTGSDLADVIKDARAGKCVEPGNVFALSEAIKEFSNYQGVKDVDLRKYVYYHAGRRLCVSSYIDILKNHIY</sequence>
<feature type="domain" description="Glycosyltransferase subfamily 4-like N-terminal" evidence="2">
    <location>
        <begin position="23"/>
        <end position="211"/>
    </location>
</feature>
<reference evidence="3 4" key="1">
    <citation type="submission" date="2018-08" db="EMBL/GenBank/DDBJ databases">
        <title>A genome reference for cultivated species of the human gut microbiota.</title>
        <authorList>
            <person name="Zou Y."/>
            <person name="Xue W."/>
            <person name="Luo G."/>
        </authorList>
    </citation>
    <scope>NUCLEOTIDE SEQUENCE [LARGE SCALE GENOMIC DNA]</scope>
    <source>
        <strain evidence="3 4">AF10-31</strain>
    </source>
</reference>
<evidence type="ECO:0000259" key="1">
    <source>
        <dbReference type="Pfam" id="PF00534"/>
    </source>
</evidence>
<keyword evidence="3" id="KW-0808">Transferase</keyword>
<dbReference type="SUPFAM" id="SSF53756">
    <property type="entry name" value="UDP-Glycosyltransferase/glycogen phosphorylase"/>
    <property type="match status" value="1"/>
</dbReference>
<dbReference type="PANTHER" id="PTHR45947">
    <property type="entry name" value="SULFOQUINOVOSYL TRANSFERASE SQD2"/>
    <property type="match status" value="1"/>
</dbReference>
<protein>
    <submittedName>
        <fullName evidence="3">Glycosyltransferase WbuB</fullName>
    </submittedName>
</protein>
<dbReference type="EMBL" id="QSAT01000004">
    <property type="protein sequence ID" value="RGW76405.1"/>
    <property type="molecule type" value="Genomic_DNA"/>
</dbReference>
<comment type="caution">
    <text evidence="3">The sequence shown here is derived from an EMBL/GenBank/DDBJ whole genome shotgun (WGS) entry which is preliminary data.</text>
</comment>